<feature type="transmembrane region" description="Helical" evidence="5">
    <location>
        <begin position="345"/>
        <end position="365"/>
    </location>
</feature>
<evidence type="ECO:0000256" key="5">
    <source>
        <dbReference type="SAM" id="Phobius"/>
    </source>
</evidence>
<dbReference type="PANTHER" id="PTHR43310:SF2">
    <property type="entry name" value="SLC26A_SULP TRANSPORTER DOMAIN-CONTAINING PROTEIN"/>
    <property type="match status" value="1"/>
</dbReference>
<keyword evidence="4 5" id="KW-0472">Membrane</keyword>
<comment type="subcellular location">
    <subcellularLocation>
        <location evidence="1">Membrane</location>
        <topology evidence="1">Multi-pass membrane protein</topology>
    </subcellularLocation>
</comment>
<feature type="transmembrane region" description="Helical" evidence="5">
    <location>
        <begin position="181"/>
        <end position="201"/>
    </location>
</feature>
<sequence length="754" mass="83015">MCLPVLYGYTSIVYRDEVYAPFLPSLSKLMILSSAIHQLTLTLFSTMPFSIGQVQDAGLLFLSSMSSTISQETSETPYEAVPTAVVLLPVFTIMTGFALITIGRLRLASTVAYIPNSVVGGYLAFIGYFCLQAGVALCISRPMSTIASWKEVLDEDAFTLALPGVLAGGGMLMVSRKKTEWLPHIMVAVPALFFVLIYGWYGEGAIDKARDDKWIGSKSDSSSDTGLSSVLSLFDMSLVRWDIFPMLIPCWVGMVFVISFSSSLDVAAISMDMGQPLNTDKELEVIGLANVISGISGGYTGSYIFSQTIFQYRTMLHSRWVGFVIAFLELCVFAAKVDVLSYSPLFFFGATLIFIGLDLLLEWLIESRGKLMDEEYYILVLTFLAIQAVGIDAGIIVGVVMAVVEFVVTNRVYSEGKKYVRRIERRSRKVRPMEAWKELQKGCYKGQVVTFELRGELFFGNCERVRKILEEAVSPGPGSGEQQRRAIKHIVLDFHTTTTCDSSASSSLKQFVVMANKNGVKVLGAGFTSRVRYVLNKGGVLGEEGTRPNLGGKIAWFVSVSKALEHCEDGYLSENRESKHLLPPAKSWENLKKQGGGETWGNIVKRLLGLPDAEVGQEGGLDEVLNKYHEVIEFGAGQSIFRQFQAGPEGYDGYSDASISESFYVILKGQVLSSSWGDEEQGTYLDKGAVVGYVDFLLERPRSFNAVVVENAKVAKITRDDMQKMRETDGAVFSMVERCVLLASILELANSTEC</sequence>
<evidence type="ECO:0000313" key="8">
    <source>
        <dbReference type="EMBL" id="GMI21218.1"/>
    </source>
</evidence>
<reference evidence="9" key="1">
    <citation type="journal article" date="2023" name="Commun. Biol.">
        <title>Genome analysis of Parmales, the sister group of diatoms, reveals the evolutionary specialization of diatoms from phago-mixotrophs to photoautotrophs.</title>
        <authorList>
            <person name="Ban H."/>
            <person name="Sato S."/>
            <person name="Yoshikawa S."/>
            <person name="Yamada K."/>
            <person name="Nakamura Y."/>
            <person name="Ichinomiya M."/>
            <person name="Sato N."/>
            <person name="Blanc-Mathieu R."/>
            <person name="Endo H."/>
            <person name="Kuwata A."/>
            <person name="Ogata H."/>
        </authorList>
    </citation>
    <scope>NUCLEOTIDE SEQUENCE [LARGE SCALE GENOMIC DNA]</scope>
</reference>
<dbReference type="InterPro" id="IPR036513">
    <property type="entry name" value="STAS_dom_sf"/>
</dbReference>
<keyword evidence="9" id="KW-1185">Reference proteome</keyword>
<dbReference type="PROSITE" id="PS50042">
    <property type="entry name" value="CNMP_BINDING_3"/>
    <property type="match status" value="1"/>
</dbReference>
<feature type="domain" description="STAS" evidence="7">
    <location>
        <begin position="448"/>
        <end position="567"/>
    </location>
</feature>
<protein>
    <recommendedName>
        <fullName evidence="10">Sulfate transporter</fullName>
    </recommendedName>
</protein>
<evidence type="ECO:0000256" key="3">
    <source>
        <dbReference type="ARBA" id="ARBA00022989"/>
    </source>
</evidence>
<dbReference type="InterPro" id="IPR002645">
    <property type="entry name" value="STAS_dom"/>
</dbReference>
<gene>
    <name evidence="8" type="ORF">TrCOL_g1904</name>
</gene>
<dbReference type="GO" id="GO:0016020">
    <property type="term" value="C:membrane"/>
    <property type="evidence" value="ECO:0007669"/>
    <property type="project" value="UniProtKB-SubCell"/>
</dbReference>
<organism evidence="8 9">
    <name type="scientific">Triparma columacea</name>
    <dbReference type="NCBI Taxonomy" id="722753"/>
    <lineage>
        <taxon>Eukaryota</taxon>
        <taxon>Sar</taxon>
        <taxon>Stramenopiles</taxon>
        <taxon>Ochrophyta</taxon>
        <taxon>Bolidophyceae</taxon>
        <taxon>Parmales</taxon>
        <taxon>Triparmaceae</taxon>
        <taxon>Triparma</taxon>
    </lineage>
</organism>
<evidence type="ECO:0000256" key="1">
    <source>
        <dbReference type="ARBA" id="ARBA00004141"/>
    </source>
</evidence>
<evidence type="ECO:0008006" key="10">
    <source>
        <dbReference type="Google" id="ProtNLM"/>
    </source>
</evidence>
<dbReference type="PROSITE" id="PS50801">
    <property type="entry name" value="STAS"/>
    <property type="match status" value="1"/>
</dbReference>
<dbReference type="Gene3D" id="2.60.120.10">
    <property type="entry name" value="Jelly Rolls"/>
    <property type="match status" value="1"/>
</dbReference>
<evidence type="ECO:0000259" key="7">
    <source>
        <dbReference type="PROSITE" id="PS50801"/>
    </source>
</evidence>
<dbReference type="InterPro" id="IPR018490">
    <property type="entry name" value="cNMP-bd_dom_sf"/>
</dbReference>
<dbReference type="OrthoDB" id="409725at2759"/>
<feature type="domain" description="Cyclic nucleotide-binding" evidence="6">
    <location>
        <begin position="661"/>
        <end position="725"/>
    </location>
</feature>
<dbReference type="Pfam" id="PF00027">
    <property type="entry name" value="cNMP_binding"/>
    <property type="match status" value="1"/>
</dbReference>
<proteinExistence type="predicted"/>
<dbReference type="Pfam" id="PF01740">
    <property type="entry name" value="STAS"/>
    <property type="match status" value="1"/>
</dbReference>
<evidence type="ECO:0000313" key="9">
    <source>
        <dbReference type="Proteomes" id="UP001165065"/>
    </source>
</evidence>
<accession>A0A9W7FXB9</accession>
<dbReference type="Proteomes" id="UP001165065">
    <property type="component" value="Unassembled WGS sequence"/>
</dbReference>
<dbReference type="CDD" id="cd07042">
    <property type="entry name" value="STAS_SulP_like_sulfate_transporter"/>
    <property type="match status" value="1"/>
</dbReference>
<dbReference type="EMBL" id="BRYA01000527">
    <property type="protein sequence ID" value="GMI21218.1"/>
    <property type="molecule type" value="Genomic_DNA"/>
</dbReference>
<dbReference type="InterPro" id="IPR052706">
    <property type="entry name" value="Membrane-Transporter-like"/>
</dbReference>
<feature type="transmembrane region" description="Helical" evidence="5">
    <location>
        <begin position="243"/>
        <end position="264"/>
    </location>
</feature>
<comment type="caution">
    <text evidence="8">The sequence shown here is derived from an EMBL/GenBank/DDBJ whole genome shotgun (WGS) entry which is preliminary data.</text>
</comment>
<evidence type="ECO:0000256" key="2">
    <source>
        <dbReference type="ARBA" id="ARBA00022692"/>
    </source>
</evidence>
<feature type="transmembrane region" description="Helical" evidence="5">
    <location>
        <begin position="320"/>
        <end position="339"/>
    </location>
</feature>
<dbReference type="AlphaFoldDB" id="A0A9W7FXB9"/>
<dbReference type="SUPFAM" id="SSF52091">
    <property type="entry name" value="SpoIIaa-like"/>
    <property type="match status" value="1"/>
</dbReference>
<evidence type="ECO:0000259" key="6">
    <source>
        <dbReference type="PROSITE" id="PS50042"/>
    </source>
</evidence>
<feature type="transmembrane region" description="Helical" evidence="5">
    <location>
        <begin position="80"/>
        <end position="102"/>
    </location>
</feature>
<dbReference type="CDD" id="cd00038">
    <property type="entry name" value="CAP_ED"/>
    <property type="match status" value="1"/>
</dbReference>
<dbReference type="InterPro" id="IPR011547">
    <property type="entry name" value="SLC26A/SulP_dom"/>
</dbReference>
<feature type="transmembrane region" description="Helical" evidence="5">
    <location>
        <begin position="377"/>
        <end position="404"/>
    </location>
</feature>
<evidence type="ECO:0000256" key="4">
    <source>
        <dbReference type="ARBA" id="ARBA00023136"/>
    </source>
</evidence>
<keyword evidence="2 5" id="KW-0812">Transmembrane</keyword>
<dbReference type="PANTHER" id="PTHR43310">
    <property type="entry name" value="SULFATE TRANSPORTER YBAR-RELATED"/>
    <property type="match status" value="1"/>
</dbReference>
<dbReference type="InterPro" id="IPR000595">
    <property type="entry name" value="cNMP-bd_dom"/>
</dbReference>
<dbReference type="Pfam" id="PF00916">
    <property type="entry name" value="Sulfate_transp"/>
    <property type="match status" value="1"/>
</dbReference>
<dbReference type="Gene3D" id="3.30.750.24">
    <property type="entry name" value="STAS domain"/>
    <property type="match status" value="1"/>
</dbReference>
<name>A0A9W7FXB9_9STRA</name>
<dbReference type="SUPFAM" id="SSF51206">
    <property type="entry name" value="cAMP-binding domain-like"/>
    <property type="match status" value="1"/>
</dbReference>
<feature type="transmembrane region" description="Helical" evidence="5">
    <location>
        <begin position="114"/>
        <end position="137"/>
    </location>
</feature>
<keyword evidence="3 5" id="KW-1133">Transmembrane helix</keyword>
<dbReference type="InterPro" id="IPR014710">
    <property type="entry name" value="RmlC-like_jellyroll"/>
</dbReference>